<organism evidence="1 2">
    <name type="scientific">Clavelina lepadiformis</name>
    <name type="common">Light-bulb sea squirt</name>
    <name type="synonym">Ascidia lepadiformis</name>
    <dbReference type="NCBI Taxonomy" id="159417"/>
    <lineage>
        <taxon>Eukaryota</taxon>
        <taxon>Metazoa</taxon>
        <taxon>Chordata</taxon>
        <taxon>Tunicata</taxon>
        <taxon>Ascidiacea</taxon>
        <taxon>Aplousobranchia</taxon>
        <taxon>Clavelinidae</taxon>
        <taxon>Clavelina</taxon>
    </lineage>
</organism>
<evidence type="ECO:0000313" key="1">
    <source>
        <dbReference type="EMBL" id="CAK8698042.1"/>
    </source>
</evidence>
<evidence type="ECO:0000313" key="2">
    <source>
        <dbReference type="Proteomes" id="UP001642483"/>
    </source>
</evidence>
<dbReference type="EMBL" id="CAWYQH010000174">
    <property type="protein sequence ID" value="CAK8698042.1"/>
    <property type="molecule type" value="Genomic_DNA"/>
</dbReference>
<keyword evidence="2" id="KW-1185">Reference proteome</keyword>
<comment type="caution">
    <text evidence="1">The sequence shown here is derived from an EMBL/GenBank/DDBJ whole genome shotgun (WGS) entry which is preliminary data.</text>
</comment>
<reference evidence="1 2" key="1">
    <citation type="submission" date="2024-02" db="EMBL/GenBank/DDBJ databases">
        <authorList>
            <person name="Daric V."/>
            <person name="Darras S."/>
        </authorList>
    </citation>
    <scope>NUCLEOTIDE SEQUENCE [LARGE SCALE GENOMIC DNA]</scope>
</reference>
<sequence length="91" mass="10727">MEFADYARYMADYGTRSLRNLDEHFLPMLKRCDPCYFPFNYITKLETFATDNAAMPPQGWSVFHGRIRQDLGHADPVTEMYRHFPGSDRNN</sequence>
<proteinExistence type="predicted"/>
<name>A0ABP0H2D6_CLALP</name>
<protein>
    <submittedName>
        <fullName evidence="1">Uncharacterized protein</fullName>
    </submittedName>
</protein>
<accession>A0ABP0H2D6</accession>
<dbReference type="Proteomes" id="UP001642483">
    <property type="component" value="Unassembled WGS sequence"/>
</dbReference>
<gene>
    <name evidence="1" type="ORF">CVLEPA_LOCUS31506</name>
</gene>